<evidence type="ECO:0000313" key="4">
    <source>
        <dbReference type="Proteomes" id="UP000807353"/>
    </source>
</evidence>
<dbReference type="EMBL" id="MU150284">
    <property type="protein sequence ID" value="KAF9461439.1"/>
    <property type="molecule type" value="Genomic_DNA"/>
</dbReference>
<comment type="caution">
    <text evidence="3">The sequence shown here is derived from an EMBL/GenBank/DDBJ whole genome shotgun (WGS) entry which is preliminary data.</text>
</comment>
<evidence type="ECO:0000256" key="1">
    <source>
        <dbReference type="PROSITE-ProRule" id="PRU00723"/>
    </source>
</evidence>
<organism evidence="3 4">
    <name type="scientific">Collybia nuda</name>
    <dbReference type="NCBI Taxonomy" id="64659"/>
    <lineage>
        <taxon>Eukaryota</taxon>
        <taxon>Fungi</taxon>
        <taxon>Dikarya</taxon>
        <taxon>Basidiomycota</taxon>
        <taxon>Agaricomycotina</taxon>
        <taxon>Agaricomycetes</taxon>
        <taxon>Agaricomycetidae</taxon>
        <taxon>Agaricales</taxon>
        <taxon>Tricholomatineae</taxon>
        <taxon>Clitocybaceae</taxon>
        <taxon>Collybia</taxon>
    </lineage>
</organism>
<dbReference type="InterPro" id="IPR000571">
    <property type="entry name" value="Znf_CCCH"/>
</dbReference>
<accession>A0A9P6CI02</accession>
<dbReference type="Proteomes" id="UP000807353">
    <property type="component" value="Unassembled WGS sequence"/>
</dbReference>
<dbReference type="PROSITE" id="PS50103">
    <property type="entry name" value="ZF_C3H1"/>
    <property type="match status" value="1"/>
</dbReference>
<dbReference type="PANTHER" id="PTHR38846:SF1">
    <property type="entry name" value="C3H1-TYPE DOMAIN-CONTAINING PROTEIN"/>
    <property type="match status" value="1"/>
</dbReference>
<dbReference type="GO" id="GO:0008270">
    <property type="term" value="F:zinc ion binding"/>
    <property type="evidence" value="ECO:0007669"/>
    <property type="project" value="UniProtKB-KW"/>
</dbReference>
<keyword evidence="1" id="KW-0862">Zinc</keyword>
<proteinExistence type="predicted"/>
<evidence type="ECO:0000313" key="3">
    <source>
        <dbReference type="EMBL" id="KAF9461439.1"/>
    </source>
</evidence>
<keyword evidence="1" id="KW-0863">Zinc-finger</keyword>
<keyword evidence="4" id="KW-1185">Reference proteome</keyword>
<dbReference type="AlphaFoldDB" id="A0A9P6CI02"/>
<name>A0A9P6CI02_9AGAR</name>
<gene>
    <name evidence="3" type="ORF">BDZ94DRAFT_1263681</name>
</gene>
<keyword evidence="1" id="KW-0479">Metal-binding</keyword>
<reference evidence="3" key="1">
    <citation type="submission" date="2020-11" db="EMBL/GenBank/DDBJ databases">
        <authorList>
            <consortium name="DOE Joint Genome Institute"/>
            <person name="Ahrendt S."/>
            <person name="Riley R."/>
            <person name="Andreopoulos W."/>
            <person name="Labutti K."/>
            <person name="Pangilinan J."/>
            <person name="Ruiz-Duenas F.J."/>
            <person name="Barrasa J.M."/>
            <person name="Sanchez-Garcia M."/>
            <person name="Camarero S."/>
            <person name="Miyauchi S."/>
            <person name="Serrano A."/>
            <person name="Linde D."/>
            <person name="Babiker R."/>
            <person name="Drula E."/>
            <person name="Ayuso-Fernandez I."/>
            <person name="Pacheco R."/>
            <person name="Padilla G."/>
            <person name="Ferreira P."/>
            <person name="Barriuso J."/>
            <person name="Kellner H."/>
            <person name="Castanera R."/>
            <person name="Alfaro M."/>
            <person name="Ramirez L."/>
            <person name="Pisabarro A.G."/>
            <person name="Kuo A."/>
            <person name="Tritt A."/>
            <person name="Lipzen A."/>
            <person name="He G."/>
            <person name="Yan M."/>
            <person name="Ng V."/>
            <person name="Cullen D."/>
            <person name="Martin F."/>
            <person name="Rosso M.-N."/>
            <person name="Henrissat B."/>
            <person name="Hibbett D."/>
            <person name="Martinez A.T."/>
            <person name="Grigoriev I.V."/>
        </authorList>
    </citation>
    <scope>NUCLEOTIDE SEQUENCE</scope>
    <source>
        <strain evidence="3">CBS 247.69</strain>
    </source>
</reference>
<dbReference type="PANTHER" id="PTHR38846">
    <property type="entry name" value="C3H1-TYPE DOMAIN-CONTAINING PROTEIN"/>
    <property type="match status" value="1"/>
</dbReference>
<feature type="zinc finger region" description="C3H1-type" evidence="1">
    <location>
        <begin position="1"/>
        <end position="29"/>
    </location>
</feature>
<dbReference type="OrthoDB" id="6105938at2759"/>
<feature type="domain" description="C3H1-type" evidence="2">
    <location>
        <begin position="1"/>
        <end position="29"/>
    </location>
</feature>
<evidence type="ECO:0000259" key="2">
    <source>
        <dbReference type="PROSITE" id="PS50103"/>
    </source>
</evidence>
<sequence>MTSTVHCSIFALTGTCNKGERCQLPHISANIVYALRSAQVSKIILQLMIYYSLLYSQRRSQHPFEKTHLDKLDELLEDSGFTYDSTQPMMSEFYRMCNAFGWSGYGDGRDVAKTLFKQILAREFLGSGYRDASQETLEETSETIASGFDDLGSPIGPMEFVAPDQESVPLRMNNLYFQTGGKSLGVPELDTDQPGEVYQTTLQGWGDSVNGHDANSPSPGTMFPFNYSFNAYGWGPWWMALRLSSGVWPIIPNVLSASNYPDQRQLTYLPRYNNGYTPEAPVLHDPLPFKTYDEVIQKFYATYGKDEEVLNAWHALCRKIGISPPPDTIEGCKERVKKTYVNLIDLVNTPDSMTVMTFPSELALSEYSKEHDKIFPKNRAHAEGLLRYLLRRIY</sequence>
<protein>
    <recommendedName>
        <fullName evidence="2">C3H1-type domain-containing protein</fullName>
    </recommendedName>
</protein>